<dbReference type="Proteomes" id="UP000681594">
    <property type="component" value="Unassembled WGS sequence"/>
</dbReference>
<keyword evidence="5 7" id="KW-0443">Lipid metabolism</keyword>
<keyword evidence="3 7" id="KW-0808">Transferase</keyword>
<proteinExistence type="inferred from homology"/>
<dbReference type="HAMAP" id="MF_00523">
    <property type="entry name" value="LpxD"/>
    <property type="match status" value="1"/>
</dbReference>
<comment type="catalytic activity">
    <reaction evidence="7">
        <text>a UDP-3-O-[(3R)-3-hydroxyacyl]-alpha-D-glucosamine + a (3R)-hydroxyacyl-[ACP] = a UDP-2-N,3-O-bis[(3R)-3-hydroxyacyl]-alpha-D-glucosamine + holo-[ACP] + H(+)</text>
        <dbReference type="Rhea" id="RHEA:53836"/>
        <dbReference type="Rhea" id="RHEA-COMP:9685"/>
        <dbReference type="Rhea" id="RHEA-COMP:9945"/>
        <dbReference type="ChEBI" id="CHEBI:15378"/>
        <dbReference type="ChEBI" id="CHEBI:64479"/>
        <dbReference type="ChEBI" id="CHEBI:78827"/>
        <dbReference type="ChEBI" id="CHEBI:137740"/>
        <dbReference type="ChEBI" id="CHEBI:137748"/>
        <dbReference type="EC" id="2.3.1.191"/>
    </reaction>
</comment>
<feature type="active site" description="Proton acceptor" evidence="7">
    <location>
        <position position="252"/>
    </location>
</feature>
<comment type="pathway">
    <text evidence="7">Bacterial outer membrane biogenesis; LPS lipid A biosynthesis.</text>
</comment>
<dbReference type="GO" id="GO:0103118">
    <property type="term" value="F:UDP-3-O-[(3R)-3-hydroxyacyl]-glucosamine N-acyltransferase activity"/>
    <property type="evidence" value="ECO:0007669"/>
    <property type="project" value="UniProtKB-EC"/>
</dbReference>
<gene>
    <name evidence="7 9" type="primary">lpxD</name>
    <name evidence="9" type="ORF">J8J14_13045</name>
</gene>
<dbReference type="CDD" id="cd03352">
    <property type="entry name" value="LbH_LpxD"/>
    <property type="match status" value="1"/>
</dbReference>
<dbReference type="Gene3D" id="2.160.10.10">
    <property type="entry name" value="Hexapeptide repeat proteins"/>
    <property type="match status" value="1"/>
</dbReference>
<dbReference type="EC" id="2.3.1.191" evidence="7"/>
<dbReference type="Pfam" id="PF04613">
    <property type="entry name" value="LpxD"/>
    <property type="match status" value="1"/>
</dbReference>
<comment type="similarity">
    <text evidence="7">Belongs to the transferase hexapeptide repeat family. LpxD subfamily.</text>
</comment>
<dbReference type="InterPro" id="IPR011004">
    <property type="entry name" value="Trimer_LpxA-like_sf"/>
</dbReference>
<evidence type="ECO:0000313" key="10">
    <source>
        <dbReference type="Proteomes" id="UP000681594"/>
    </source>
</evidence>
<evidence type="ECO:0000256" key="6">
    <source>
        <dbReference type="ARBA" id="ARBA00023315"/>
    </source>
</evidence>
<dbReference type="EMBL" id="JAGIZB010000011">
    <property type="protein sequence ID" value="MBP0445700.1"/>
    <property type="molecule type" value="Genomic_DNA"/>
</dbReference>
<dbReference type="NCBIfam" id="TIGR01853">
    <property type="entry name" value="lipid_A_lpxD"/>
    <property type="match status" value="1"/>
</dbReference>
<dbReference type="SUPFAM" id="SSF51161">
    <property type="entry name" value="Trimeric LpxA-like enzymes"/>
    <property type="match status" value="1"/>
</dbReference>
<keyword evidence="10" id="KW-1185">Reference proteome</keyword>
<evidence type="ECO:0000313" key="9">
    <source>
        <dbReference type="EMBL" id="MBP0445700.1"/>
    </source>
</evidence>
<evidence type="ECO:0000256" key="1">
    <source>
        <dbReference type="ARBA" id="ARBA00022516"/>
    </source>
</evidence>
<dbReference type="PROSITE" id="PS00101">
    <property type="entry name" value="HEXAPEP_TRANSFERASES"/>
    <property type="match status" value="1"/>
</dbReference>
<dbReference type="RefSeq" id="WP_209379967.1">
    <property type="nucleotide sequence ID" value="NZ_JAGIZB010000011.1"/>
</dbReference>
<dbReference type="PANTHER" id="PTHR43378">
    <property type="entry name" value="UDP-3-O-ACYLGLUCOSAMINE N-ACYLTRANSFERASE"/>
    <property type="match status" value="1"/>
</dbReference>
<dbReference type="Gene3D" id="3.40.1390.10">
    <property type="entry name" value="MurE/MurF, N-terminal domain"/>
    <property type="match status" value="1"/>
</dbReference>
<dbReference type="InterPro" id="IPR018357">
    <property type="entry name" value="Hexapep_transf_CS"/>
</dbReference>
<accession>A0ABS4AFA6</accession>
<dbReference type="InterPro" id="IPR001451">
    <property type="entry name" value="Hexapep"/>
</dbReference>
<dbReference type="Pfam" id="PF00132">
    <property type="entry name" value="Hexapep"/>
    <property type="match status" value="1"/>
</dbReference>
<organism evidence="9 10">
    <name type="scientific">Pararoseomonas baculiformis</name>
    <dbReference type="NCBI Taxonomy" id="2820812"/>
    <lineage>
        <taxon>Bacteria</taxon>
        <taxon>Pseudomonadati</taxon>
        <taxon>Pseudomonadota</taxon>
        <taxon>Alphaproteobacteria</taxon>
        <taxon>Acetobacterales</taxon>
        <taxon>Acetobacteraceae</taxon>
        <taxon>Pararoseomonas</taxon>
    </lineage>
</organism>
<keyword evidence="6 7" id="KW-0012">Acyltransferase</keyword>
<reference evidence="9 10" key="1">
    <citation type="submission" date="2021-03" db="EMBL/GenBank/DDBJ databases">
        <authorList>
            <person name="So Y."/>
        </authorList>
    </citation>
    <scope>NUCLEOTIDE SEQUENCE [LARGE SCALE GENOMIC DNA]</scope>
    <source>
        <strain evidence="9 10">SSH11</strain>
    </source>
</reference>
<keyword evidence="1 7" id="KW-0444">Lipid biosynthesis</keyword>
<name>A0ABS4AFA6_9PROT</name>
<comment type="caution">
    <text evidence="9">The sequence shown here is derived from an EMBL/GenBank/DDBJ whole genome shotgun (WGS) entry which is preliminary data.</text>
</comment>
<evidence type="ECO:0000256" key="2">
    <source>
        <dbReference type="ARBA" id="ARBA00022556"/>
    </source>
</evidence>
<keyword evidence="4 7" id="KW-0677">Repeat</keyword>
<sequence>MAADSRFHAVAGPLPLARIAQAGEVTVPEGAGDRLFRGVATLQAAGPEEISFLDARRWLPGLKESRAGAVVIAPENLHAVPDGMIPLVSPMPVLAFARIAALLHPPPAPDGTRHPTAVVGEGALIGEGCEIGPYAVVEDGAVLGPRCIVGPYAHIGRNVVFGAECRILSHVTVTHCIAGDRVTLNPGCRIGSEGFGFATTPRGEHVTVPQLGRVILGDGVEVGANACIDRGSGNDTVLGPGTRLDNLVMLGHNVRTGRGNVIVAQAGIAGSTALGDYVVVAAQVGINGHVTIGDKVRIGAQAGVMSDVPAGMEVVGTPAIPVREAMRSFAAMRKLGQSKAAKAAQEKTSD</sequence>
<evidence type="ECO:0000256" key="7">
    <source>
        <dbReference type="HAMAP-Rule" id="MF_00523"/>
    </source>
</evidence>
<dbReference type="NCBIfam" id="NF002060">
    <property type="entry name" value="PRK00892.1"/>
    <property type="match status" value="1"/>
</dbReference>
<dbReference type="InterPro" id="IPR007691">
    <property type="entry name" value="LpxD"/>
</dbReference>
<evidence type="ECO:0000256" key="4">
    <source>
        <dbReference type="ARBA" id="ARBA00022737"/>
    </source>
</evidence>
<evidence type="ECO:0000256" key="5">
    <source>
        <dbReference type="ARBA" id="ARBA00023098"/>
    </source>
</evidence>
<keyword evidence="2 7" id="KW-0441">Lipid A biosynthesis</keyword>
<evidence type="ECO:0000256" key="3">
    <source>
        <dbReference type="ARBA" id="ARBA00022679"/>
    </source>
</evidence>
<feature type="domain" description="UDP-3-O-[3-hydroxymyristoyl] glucosamine N-acyltransferase non-repeat region" evidence="8">
    <location>
        <begin position="35"/>
        <end position="102"/>
    </location>
</feature>
<comment type="subunit">
    <text evidence="7">Homotrimer.</text>
</comment>
<comment type="function">
    <text evidence="7">Catalyzes the N-acylation of UDP-3-O-acylglucosamine using 3-hydroxyacyl-ACP as the acyl donor. Is involved in the biosynthesis of lipid A, a phosphorylated glycolipid that anchors the lipopolysaccharide to the outer membrane of the cell.</text>
</comment>
<evidence type="ECO:0000259" key="8">
    <source>
        <dbReference type="Pfam" id="PF04613"/>
    </source>
</evidence>
<dbReference type="PANTHER" id="PTHR43378:SF2">
    <property type="entry name" value="UDP-3-O-ACYLGLUCOSAMINE N-ACYLTRANSFERASE 1, MITOCHONDRIAL-RELATED"/>
    <property type="match status" value="1"/>
</dbReference>
<protein>
    <recommendedName>
        <fullName evidence="7">UDP-3-O-acylglucosamine N-acyltransferase</fullName>
        <ecNumber evidence="7">2.3.1.191</ecNumber>
    </recommendedName>
</protein>
<dbReference type="InterPro" id="IPR020573">
    <property type="entry name" value="UDP_GlcNAc_AcTrfase_non-rep"/>
</dbReference>